<evidence type="ECO:0000313" key="3">
    <source>
        <dbReference type="EMBL" id="CAB5066594.1"/>
    </source>
</evidence>
<gene>
    <name evidence="1" type="ORF">UFOPK1353_00111</name>
    <name evidence="2" type="ORF">UFOPK3026_00974</name>
    <name evidence="3" type="ORF">UFOPK4345_01033</name>
</gene>
<reference evidence="1" key="1">
    <citation type="submission" date="2020-05" db="EMBL/GenBank/DDBJ databases">
        <authorList>
            <person name="Chiriac C."/>
            <person name="Salcher M."/>
            <person name="Ghai R."/>
            <person name="Kavagutti S V."/>
        </authorList>
    </citation>
    <scope>NUCLEOTIDE SEQUENCE</scope>
</reference>
<evidence type="ECO:0000313" key="2">
    <source>
        <dbReference type="EMBL" id="CAB4808890.1"/>
    </source>
</evidence>
<proteinExistence type="predicted"/>
<dbReference type="EMBL" id="CAFAAP010000145">
    <property type="protein sequence ID" value="CAB4808890.1"/>
    <property type="molecule type" value="Genomic_DNA"/>
</dbReference>
<accession>A0A6J6ATR7</accession>
<organism evidence="1">
    <name type="scientific">freshwater metagenome</name>
    <dbReference type="NCBI Taxonomy" id="449393"/>
    <lineage>
        <taxon>unclassified sequences</taxon>
        <taxon>metagenomes</taxon>
        <taxon>ecological metagenomes</taxon>
    </lineage>
</organism>
<evidence type="ECO:0000313" key="1">
    <source>
        <dbReference type="EMBL" id="CAB4530021.1"/>
    </source>
</evidence>
<dbReference type="AlphaFoldDB" id="A0A6J6ATR7"/>
<dbReference type="EMBL" id="CAFBQV010000173">
    <property type="protein sequence ID" value="CAB5066594.1"/>
    <property type="molecule type" value="Genomic_DNA"/>
</dbReference>
<name>A0A6J6ATR7_9ZZZZ</name>
<protein>
    <submittedName>
        <fullName evidence="1">Unannotated protein</fullName>
    </submittedName>
</protein>
<dbReference type="EMBL" id="CAEZSE010000010">
    <property type="protein sequence ID" value="CAB4530021.1"/>
    <property type="molecule type" value="Genomic_DNA"/>
</dbReference>
<sequence>MSNNRNEKIKALLDAGRLESVPFDAEFLSKQIKSCSLFRIDAIYLLESDSVHGAFSVAYTYMRKSATLLLTLREVRPTARGGHRVISEVLMLESRIPRQLVIDYEKLREKRNRVEYPDALIDDVDVSLINRCIEIGDQLCALARKISS</sequence>